<protein>
    <submittedName>
        <fullName evidence="1">Uncharacterized protein</fullName>
    </submittedName>
</protein>
<keyword evidence="2" id="KW-1185">Reference proteome</keyword>
<dbReference type="RefSeq" id="WP_379933588.1">
    <property type="nucleotide sequence ID" value="NZ_JBHTHY010000005.1"/>
</dbReference>
<proteinExistence type="predicted"/>
<organism evidence="1 2">
    <name type="scientific">Maribacter chungangensis</name>
    <dbReference type="NCBI Taxonomy" id="1069117"/>
    <lineage>
        <taxon>Bacteria</taxon>
        <taxon>Pseudomonadati</taxon>
        <taxon>Bacteroidota</taxon>
        <taxon>Flavobacteriia</taxon>
        <taxon>Flavobacteriales</taxon>
        <taxon>Flavobacteriaceae</taxon>
        <taxon>Maribacter</taxon>
    </lineage>
</organism>
<accession>A0ABW3B269</accession>
<evidence type="ECO:0000313" key="1">
    <source>
        <dbReference type="EMBL" id="MFD0797333.1"/>
    </source>
</evidence>
<sequence length="229" mass="25735">MKYVKCLIFVTGVVIFDSCQPAVVFNEAQPVNVESLSEIPDAYRGIFWCPADSASLFIDDKAFIKRKELLVKLTKAEVDSSNDLYLSNGRLFITEWEADFPAEEKGDTIVSQLIIRDTIFALGPKQVLKDFKGHLVLSTKLDEGAWAVSVASQTGKGILKIARADLPENLEALDSIVPINSVSKINDRETQILIRPTKEQFERILQKGVLFQGSCTEFERILPIPHWEY</sequence>
<evidence type="ECO:0000313" key="2">
    <source>
        <dbReference type="Proteomes" id="UP001597012"/>
    </source>
</evidence>
<comment type="caution">
    <text evidence="1">The sequence shown here is derived from an EMBL/GenBank/DDBJ whole genome shotgun (WGS) entry which is preliminary data.</text>
</comment>
<dbReference type="EMBL" id="JBHTHY010000005">
    <property type="protein sequence ID" value="MFD0797333.1"/>
    <property type="molecule type" value="Genomic_DNA"/>
</dbReference>
<reference evidence="2" key="1">
    <citation type="journal article" date="2019" name="Int. J. Syst. Evol. Microbiol.">
        <title>The Global Catalogue of Microorganisms (GCM) 10K type strain sequencing project: providing services to taxonomists for standard genome sequencing and annotation.</title>
        <authorList>
            <consortium name="The Broad Institute Genomics Platform"/>
            <consortium name="The Broad Institute Genome Sequencing Center for Infectious Disease"/>
            <person name="Wu L."/>
            <person name="Ma J."/>
        </authorList>
    </citation>
    <scope>NUCLEOTIDE SEQUENCE [LARGE SCALE GENOMIC DNA]</scope>
    <source>
        <strain evidence="2">CCUG 61948</strain>
    </source>
</reference>
<dbReference type="Proteomes" id="UP001597012">
    <property type="component" value="Unassembled WGS sequence"/>
</dbReference>
<gene>
    <name evidence="1" type="ORF">ACFQZJ_07670</name>
</gene>
<name>A0ABW3B269_9FLAO</name>